<sequence length="155" mass="17077">MELRGVLGIDAEHRRTERVFALKDAGVLDENATAYVSLVPCSHCGQTPPCTEALLKSKVKRVDVDIVDPNPIVASKGEMERVRELDPATGGIETVVSDQLSMHEILGYCKHKGFCSVLVDFRRDIGDLAELFDVEALGAEFMEKFDGAKPKLYKP</sequence>
<dbReference type="AlphaFoldDB" id="A0A218W5F1"/>
<accession>A0A218W5F1</accession>
<evidence type="ECO:0008006" key="3">
    <source>
        <dbReference type="Google" id="ProtNLM"/>
    </source>
</evidence>
<name>A0A218W5F1_PUNGR</name>
<reference evidence="2" key="1">
    <citation type="journal article" date="2017" name="Plant J.">
        <title>The pomegranate (Punica granatum L.) genome and the genomics of punicalagin biosynthesis.</title>
        <authorList>
            <person name="Qin G."/>
            <person name="Xu C."/>
            <person name="Ming R."/>
            <person name="Tang H."/>
            <person name="Guyot R."/>
            <person name="Kramer E.M."/>
            <person name="Hu Y."/>
            <person name="Yi X."/>
            <person name="Qi Y."/>
            <person name="Xu X."/>
            <person name="Gao Z."/>
            <person name="Pan H."/>
            <person name="Jian J."/>
            <person name="Tian Y."/>
            <person name="Yue Z."/>
            <person name="Xu Y."/>
        </authorList>
    </citation>
    <scope>NUCLEOTIDE SEQUENCE [LARGE SCALE GENOMIC DNA]</scope>
    <source>
        <strain evidence="2">cv. Dabenzi</strain>
    </source>
</reference>
<dbReference type="GO" id="GO:0003824">
    <property type="term" value="F:catalytic activity"/>
    <property type="evidence" value="ECO:0007669"/>
    <property type="project" value="InterPro"/>
</dbReference>
<proteinExistence type="predicted"/>
<organism evidence="1 2">
    <name type="scientific">Punica granatum</name>
    <name type="common">Pomegranate</name>
    <dbReference type="NCBI Taxonomy" id="22663"/>
    <lineage>
        <taxon>Eukaryota</taxon>
        <taxon>Viridiplantae</taxon>
        <taxon>Streptophyta</taxon>
        <taxon>Embryophyta</taxon>
        <taxon>Tracheophyta</taxon>
        <taxon>Spermatophyta</taxon>
        <taxon>Magnoliopsida</taxon>
        <taxon>eudicotyledons</taxon>
        <taxon>Gunneridae</taxon>
        <taxon>Pentapetalae</taxon>
        <taxon>rosids</taxon>
        <taxon>malvids</taxon>
        <taxon>Myrtales</taxon>
        <taxon>Lythraceae</taxon>
        <taxon>Punica</taxon>
    </lineage>
</organism>
<dbReference type="SUPFAM" id="SSF53927">
    <property type="entry name" value="Cytidine deaminase-like"/>
    <property type="match status" value="1"/>
</dbReference>
<dbReference type="EMBL" id="MTKT01005171">
    <property type="protein sequence ID" value="OWM68114.1"/>
    <property type="molecule type" value="Genomic_DNA"/>
</dbReference>
<evidence type="ECO:0000313" key="1">
    <source>
        <dbReference type="EMBL" id="OWM68114.1"/>
    </source>
</evidence>
<dbReference type="Gene3D" id="3.40.140.10">
    <property type="entry name" value="Cytidine Deaminase, domain 2"/>
    <property type="match status" value="1"/>
</dbReference>
<protein>
    <recommendedName>
        <fullName evidence="3">CMP/dCMP-type deaminase domain-containing protein</fullName>
    </recommendedName>
</protein>
<dbReference type="InterPro" id="IPR016193">
    <property type="entry name" value="Cytidine_deaminase-like"/>
</dbReference>
<gene>
    <name evidence="1" type="ORF">CDL15_Pgr016314</name>
</gene>
<comment type="caution">
    <text evidence="1">The sequence shown here is derived from an EMBL/GenBank/DDBJ whole genome shotgun (WGS) entry which is preliminary data.</text>
</comment>
<dbReference type="Proteomes" id="UP000197138">
    <property type="component" value="Unassembled WGS sequence"/>
</dbReference>
<evidence type="ECO:0000313" key="2">
    <source>
        <dbReference type="Proteomes" id="UP000197138"/>
    </source>
</evidence>